<evidence type="ECO:0000313" key="11">
    <source>
        <dbReference type="Proteomes" id="UP000249260"/>
    </source>
</evidence>
<evidence type="ECO:0000313" key="10">
    <source>
        <dbReference type="EMBL" id="RAP77661.1"/>
    </source>
</evidence>
<keyword evidence="11" id="KW-1185">Reference proteome</keyword>
<name>A0A328U8B5_9BACL</name>
<dbReference type="Proteomes" id="UP000249260">
    <property type="component" value="Unassembled WGS sequence"/>
</dbReference>
<comment type="caution">
    <text evidence="10">The sequence shown here is derived from an EMBL/GenBank/DDBJ whole genome shotgun (WGS) entry which is preliminary data.</text>
</comment>
<keyword evidence="6" id="KW-0564">Palmitate</keyword>
<evidence type="ECO:0000256" key="6">
    <source>
        <dbReference type="ARBA" id="ARBA00023139"/>
    </source>
</evidence>
<dbReference type="GO" id="GO:0016020">
    <property type="term" value="C:membrane"/>
    <property type="evidence" value="ECO:0007669"/>
    <property type="project" value="UniProtKB-SubCell"/>
</dbReference>
<evidence type="ECO:0000256" key="1">
    <source>
        <dbReference type="ARBA" id="ARBA00004635"/>
    </source>
</evidence>
<dbReference type="Pfam" id="PF25198">
    <property type="entry name" value="Spore_GerAC_N"/>
    <property type="match status" value="1"/>
</dbReference>
<evidence type="ECO:0000256" key="3">
    <source>
        <dbReference type="ARBA" id="ARBA00022544"/>
    </source>
</evidence>
<feature type="domain" description="Spore germination protein N-terminal" evidence="9">
    <location>
        <begin position="23"/>
        <end position="189"/>
    </location>
</feature>
<sequence>MMKASAKLLPALVLAVVMTGCGDQRVLEKLGFSQTSSYDIADHDLTEFAVSIPRAEPQAQTKREVLSAVAPSGKEARIKLARQTNLLLVSGQLRNTLFSVAIARNGMEKLLDTLVRDPSVSPRLKISIVNGNAKKLLEKEYKQHPVTGKYIDGLLEKEAIGRTIPLTTLYSFTRDLYDDGIDPVAPVLKDEGDHIKIDGIGLFRDDRYMTKIPPSEGLVFAFLRGSFKQGEVSVHLTEEKNSAKSAIMFSSILSRRSVKVRRDASGTPSIHYHIKMKGAVLEYTGNASLAEDSEREQIERQVAKELTRRGEAIIKHMQQNRVDSLGMGIAVRNRMSYAAWKKLNWPEVYPEVKATCSFNVLINNIGKVE</sequence>
<evidence type="ECO:0000256" key="4">
    <source>
        <dbReference type="ARBA" id="ARBA00022729"/>
    </source>
</evidence>
<comment type="similarity">
    <text evidence="2">Belongs to the GerABKC lipoprotein family.</text>
</comment>
<feature type="domain" description="Spore germination GerAC-like C-terminal" evidence="8">
    <location>
        <begin position="198"/>
        <end position="366"/>
    </location>
</feature>
<dbReference type="Gene3D" id="3.30.300.210">
    <property type="entry name" value="Nutrient germinant receptor protein C, domain 3"/>
    <property type="match status" value="1"/>
</dbReference>
<keyword evidence="3" id="KW-0309">Germination</keyword>
<dbReference type="RefSeq" id="WP_112880784.1">
    <property type="nucleotide sequence ID" value="NZ_QLUW01000001.1"/>
</dbReference>
<reference evidence="10 11" key="1">
    <citation type="submission" date="2018-06" db="EMBL/GenBank/DDBJ databases">
        <title>Paenibacillus montanisoli sp. nov., isolated from mountain area soil.</title>
        <authorList>
            <person name="Wu M."/>
        </authorList>
    </citation>
    <scope>NUCLEOTIDE SEQUENCE [LARGE SCALE GENOMIC DNA]</scope>
    <source>
        <strain evidence="10 11">RA17</strain>
    </source>
</reference>
<organism evidence="10 11">
    <name type="scientific">Paenibacillus montanisoli</name>
    <dbReference type="NCBI Taxonomy" id="2081970"/>
    <lineage>
        <taxon>Bacteria</taxon>
        <taxon>Bacillati</taxon>
        <taxon>Bacillota</taxon>
        <taxon>Bacilli</taxon>
        <taxon>Bacillales</taxon>
        <taxon>Paenibacillaceae</taxon>
        <taxon>Paenibacillus</taxon>
    </lineage>
</organism>
<dbReference type="InterPro" id="IPR008844">
    <property type="entry name" value="Spore_GerAC-like"/>
</dbReference>
<protein>
    <submittedName>
        <fullName evidence="10">Ger(X)C family spore germination protein</fullName>
    </submittedName>
</protein>
<keyword evidence="4" id="KW-0732">Signal</keyword>
<dbReference type="NCBIfam" id="TIGR02887">
    <property type="entry name" value="spore_ger_x_C"/>
    <property type="match status" value="1"/>
</dbReference>
<dbReference type="Pfam" id="PF05504">
    <property type="entry name" value="Spore_GerAC"/>
    <property type="match status" value="1"/>
</dbReference>
<gene>
    <name evidence="10" type="ORF">DL346_04100</name>
</gene>
<keyword evidence="5" id="KW-0472">Membrane</keyword>
<dbReference type="PANTHER" id="PTHR35789">
    <property type="entry name" value="SPORE GERMINATION PROTEIN B3"/>
    <property type="match status" value="1"/>
</dbReference>
<evidence type="ECO:0000259" key="9">
    <source>
        <dbReference type="Pfam" id="PF25198"/>
    </source>
</evidence>
<dbReference type="PROSITE" id="PS51257">
    <property type="entry name" value="PROKAR_LIPOPROTEIN"/>
    <property type="match status" value="1"/>
</dbReference>
<dbReference type="AlphaFoldDB" id="A0A328U8B5"/>
<accession>A0A328U8B5</accession>
<dbReference type="EMBL" id="QLUW01000001">
    <property type="protein sequence ID" value="RAP77661.1"/>
    <property type="molecule type" value="Genomic_DNA"/>
</dbReference>
<dbReference type="InterPro" id="IPR057336">
    <property type="entry name" value="GerAC_N"/>
</dbReference>
<evidence type="ECO:0000256" key="2">
    <source>
        <dbReference type="ARBA" id="ARBA00007886"/>
    </source>
</evidence>
<dbReference type="OrthoDB" id="2592518at2"/>
<comment type="subcellular location">
    <subcellularLocation>
        <location evidence="1">Membrane</location>
        <topology evidence="1">Lipid-anchor</topology>
    </subcellularLocation>
</comment>
<dbReference type="GO" id="GO:0009847">
    <property type="term" value="P:spore germination"/>
    <property type="evidence" value="ECO:0007669"/>
    <property type="project" value="InterPro"/>
</dbReference>
<dbReference type="PANTHER" id="PTHR35789:SF1">
    <property type="entry name" value="SPORE GERMINATION PROTEIN B3"/>
    <property type="match status" value="1"/>
</dbReference>
<evidence type="ECO:0000259" key="8">
    <source>
        <dbReference type="Pfam" id="PF05504"/>
    </source>
</evidence>
<dbReference type="InterPro" id="IPR046953">
    <property type="entry name" value="Spore_GerAC-like_C"/>
</dbReference>
<evidence type="ECO:0000256" key="5">
    <source>
        <dbReference type="ARBA" id="ARBA00023136"/>
    </source>
</evidence>
<keyword evidence="7" id="KW-0449">Lipoprotein</keyword>
<proteinExistence type="inferred from homology"/>
<dbReference type="InterPro" id="IPR038501">
    <property type="entry name" value="Spore_GerAC_C_sf"/>
</dbReference>
<evidence type="ECO:0000256" key="7">
    <source>
        <dbReference type="ARBA" id="ARBA00023288"/>
    </source>
</evidence>